<protein>
    <submittedName>
        <fullName evidence="1">Uncharacterized protein</fullName>
    </submittedName>
</protein>
<gene>
    <name evidence="1" type="ORF">HYPSUDRAFT_85802</name>
</gene>
<organism evidence="1 2">
    <name type="scientific">Hypholoma sublateritium (strain FD-334 SS-4)</name>
    <dbReference type="NCBI Taxonomy" id="945553"/>
    <lineage>
        <taxon>Eukaryota</taxon>
        <taxon>Fungi</taxon>
        <taxon>Dikarya</taxon>
        <taxon>Basidiomycota</taxon>
        <taxon>Agaricomycotina</taxon>
        <taxon>Agaricomycetes</taxon>
        <taxon>Agaricomycetidae</taxon>
        <taxon>Agaricales</taxon>
        <taxon>Agaricineae</taxon>
        <taxon>Strophariaceae</taxon>
        <taxon>Hypholoma</taxon>
    </lineage>
</organism>
<keyword evidence="2" id="KW-1185">Reference proteome</keyword>
<accession>A0A0D2LBX3</accession>
<dbReference type="Proteomes" id="UP000054270">
    <property type="component" value="Unassembled WGS sequence"/>
</dbReference>
<reference evidence="2" key="1">
    <citation type="submission" date="2014-04" db="EMBL/GenBank/DDBJ databases">
        <title>Evolutionary Origins and Diversification of the Mycorrhizal Mutualists.</title>
        <authorList>
            <consortium name="DOE Joint Genome Institute"/>
            <consortium name="Mycorrhizal Genomics Consortium"/>
            <person name="Kohler A."/>
            <person name="Kuo A."/>
            <person name="Nagy L.G."/>
            <person name="Floudas D."/>
            <person name="Copeland A."/>
            <person name="Barry K.W."/>
            <person name="Cichocki N."/>
            <person name="Veneault-Fourrey C."/>
            <person name="LaButti K."/>
            <person name="Lindquist E.A."/>
            <person name="Lipzen A."/>
            <person name="Lundell T."/>
            <person name="Morin E."/>
            <person name="Murat C."/>
            <person name="Riley R."/>
            <person name="Ohm R."/>
            <person name="Sun H."/>
            <person name="Tunlid A."/>
            <person name="Henrissat B."/>
            <person name="Grigoriev I.V."/>
            <person name="Hibbett D.S."/>
            <person name="Martin F."/>
        </authorList>
    </citation>
    <scope>NUCLEOTIDE SEQUENCE [LARGE SCALE GENOMIC DNA]</scope>
    <source>
        <strain evidence="2">FD-334 SS-4</strain>
    </source>
</reference>
<dbReference type="EMBL" id="KN817535">
    <property type="protein sequence ID" value="KJA24687.1"/>
    <property type="molecule type" value="Genomic_DNA"/>
</dbReference>
<evidence type="ECO:0000313" key="2">
    <source>
        <dbReference type="Proteomes" id="UP000054270"/>
    </source>
</evidence>
<name>A0A0D2LBX3_HYPSF</name>
<dbReference type="OrthoDB" id="3096761at2759"/>
<dbReference type="AlphaFoldDB" id="A0A0D2LBX3"/>
<evidence type="ECO:0000313" key="1">
    <source>
        <dbReference type="EMBL" id="KJA24687.1"/>
    </source>
</evidence>
<sequence length="153" mass="16553">MASKDISEIHLESNAILEKLYVARGSPVVLDSAFIQEYFKLLQEQLHLEPEEPSPRAPHATDAKLSQQDRGLLEVGIASKNEKFLVTDALQPLRTITGTSQRFGSDRGSGTYIMTSVQGIPNITITTGSAVVAFIGLPNTLQSESGVGRWVSA</sequence>
<proteinExistence type="predicted"/>